<organism evidence="2 3">
    <name type="scientific">Pleurodeles waltl</name>
    <name type="common">Iberian ribbed newt</name>
    <dbReference type="NCBI Taxonomy" id="8319"/>
    <lineage>
        <taxon>Eukaryota</taxon>
        <taxon>Metazoa</taxon>
        <taxon>Chordata</taxon>
        <taxon>Craniata</taxon>
        <taxon>Vertebrata</taxon>
        <taxon>Euteleostomi</taxon>
        <taxon>Amphibia</taxon>
        <taxon>Batrachia</taxon>
        <taxon>Caudata</taxon>
        <taxon>Salamandroidea</taxon>
        <taxon>Salamandridae</taxon>
        <taxon>Pleurodelinae</taxon>
        <taxon>Pleurodeles</taxon>
    </lineage>
</organism>
<dbReference type="Proteomes" id="UP001066276">
    <property type="component" value="Chromosome 8"/>
</dbReference>
<evidence type="ECO:0000256" key="1">
    <source>
        <dbReference type="SAM" id="MobiDB-lite"/>
    </source>
</evidence>
<protein>
    <submittedName>
        <fullName evidence="2">Uncharacterized protein</fullName>
    </submittedName>
</protein>
<sequence length="84" mass="8818">MPIQLRIRHRQDPEHQGGHGATGTPPTLAGHPQLGLRHLLAPVVNVLPSFPAVSAPSVVDPQGPDFLGDGTPNILLLLGADLQE</sequence>
<gene>
    <name evidence="2" type="ORF">NDU88_002539</name>
</gene>
<keyword evidence="3" id="KW-1185">Reference proteome</keyword>
<dbReference type="AlphaFoldDB" id="A0AAV7NE05"/>
<feature type="region of interest" description="Disordered" evidence="1">
    <location>
        <begin position="1"/>
        <end position="31"/>
    </location>
</feature>
<proteinExistence type="predicted"/>
<evidence type="ECO:0000313" key="3">
    <source>
        <dbReference type="Proteomes" id="UP001066276"/>
    </source>
</evidence>
<name>A0AAV7NE05_PLEWA</name>
<dbReference type="EMBL" id="JANPWB010000012">
    <property type="protein sequence ID" value="KAJ1114300.1"/>
    <property type="molecule type" value="Genomic_DNA"/>
</dbReference>
<reference evidence="2" key="1">
    <citation type="journal article" date="2022" name="bioRxiv">
        <title>Sequencing and chromosome-scale assembly of the giantPleurodeles waltlgenome.</title>
        <authorList>
            <person name="Brown T."/>
            <person name="Elewa A."/>
            <person name="Iarovenko S."/>
            <person name="Subramanian E."/>
            <person name="Araus A.J."/>
            <person name="Petzold A."/>
            <person name="Susuki M."/>
            <person name="Suzuki K.-i.T."/>
            <person name="Hayashi T."/>
            <person name="Toyoda A."/>
            <person name="Oliveira C."/>
            <person name="Osipova E."/>
            <person name="Leigh N.D."/>
            <person name="Simon A."/>
            <person name="Yun M.H."/>
        </authorList>
    </citation>
    <scope>NUCLEOTIDE SEQUENCE</scope>
    <source>
        <strain evidence="2">20211129_DDA</strain>
        <tissue evidence="2">Liver</tissue>
    </source>
</reference>
<accession>A0AAV7NE05</accession>
<evidence type="ECO:0000313" key="2">
    <source>
        <dbReference type="EMBL" id="KAJ1114300.1"/>
    </source>
</evidence>
<comment type="caution">
    <text evidence="2">The sequence shown here is derived from an EMBL/GenBank/DDBJ whole genome shotgun (WGS) entry which is preliminary data.</text>
</comment>